<evidence type="ECO:0000259" key="18">
    <source>
        <dbReference type="PROSITE" id="PS50885"/>
    </source>
</evidence>
<reference evidence="19 20" key="1">
    <citation type="submission" date="2016-10" db="EMBL/GenBank/DDBJ databases">
        <title>Draft genome sequences of four alkaliphilic bacteria belonging to the Anaerobacillus genus.</title>
        <authorList>
            <person name="Bassil N.M."/>
            <person name="Lloyd J.R."/>
        </authorList>
    </citation>
    <scope>NUCLEOTIDE SEQUENCE [LARGE SCALE GENOMIC DNA]</scope>
    <source>
        <strain evidence="19 20">DSM 22531</strain>
    </source>
</reference>
<keyword evidence="13" id="KW-0902">Two-component regulatory system</keyword>
<evidence type="ECO:0000256" key="13">
    <source>
        <dbReference type="ARBA" id="ARBA00023012"/>
    </source>
</evidence>
<evidence type="ECO:0000256" key="15">
    <source>
        <dbReference type="ARBA" id="ARBA00074306"/>
    </source>
</evidence>
<dbReference type="CDD" id="cd16922">
    <property type="entry name" value="HATPase_EvgS-ArcB-TorS-like"/>
    <property type="match status" value="1"/>
</dbReference>
<evidence type="ECO:0000256" key="16">
    <source>
        <dbReference type="SAM" id="Phobius"/>
    </source>
</evidence>
<dbReference type="OrthoDB" id="9813151at2"/>
<evidence type="ECO:0000256" key="10">
    <source>
        <dbReference type="ARBA" id="ARBA00022777"/>
    </source>
</evidence>
<proteinExistence type="inferred from homology"/>
<sequence length="468" mass="52768">MNLNRIDLKLGGTITALFLALLFPLGFVIHEIFSGFYFNTVEENTQQISSQYASLIASNHDKGIFEVLNLMAALSQNLLYVVDDSGNVVVSNVKYTQVGDKISTEELANLKKGLIQENIYDETHHKTYYISGSSIFLDNKFLGAVYILTPIEGVIASLEKIRRLIFFAALGSFFLAIGFTLILSKKLSYPLIQMEQVTRRIAKGNLDTKLQVSSKDEIGSLGEAINDLAEDLRRYRNGRNEFFANISHELRTPLTYIKGYSRVLKEELYKSNEEKNQYLNIIDNETTRLTNLISDLSDLSMIEEGKINLNNVFIDVSELVEEVYLKTKFRAQEKGLGYTLEKPSEPPLILGDELRLEQIFINLIENAIRYTDSGKVSIEIVTKQKVVKIVIMDTGVGISAEDLPFIFERFYRVEKSRSRKYGGSGLGLSIVKRLVELQNGTITIKSKLNVGTTVVVTFPLSTKEGERM</sequence>
<dbReference type="EC" id="2.7.13.3" evidence="4"/>
<dbReference type="InterPro" id="IPR036097">
    <property type="entry name" value="HisK_dim/P_sf"/>
</dbReference>
<dbReference type="SUPFAM" id="SSF55874">
    <property type="entry name" value="ATPase domain of HSP90 chaperone/DNA topoisomerase II/histidine kinase"/>
    <property type="match status" value="1"/>
</dbReference>
<keyword evidence="14 16" id="KW-0472">Membrane</keyword>
<dbReference type="CDD" id="cd00082">
    <property type="entry name" value="HisKA"/>
    <property type="match status" value="1"/>
</dbReference>
<dbReference type="PRINTS" id="PR00344">
    <property type="entry name" value="BCTRLSENSOR"/>
</dbReference>
<dbReference type="Pfam" id="PF02518">
    <property type="entry name" value="HATPase_c"/>
    <property type="match status" value="1"/>
</dbReference>
<dbReference type="Pfam" id="PF00672">
    <property type="entry name" value="HAMP"/>
    <property type="match status" value="1"/>
</dbReference>
<dbReference type="Gene3D" id="1.10.287.130">
    <property type="match status" value="1"/>
</dbReference>
<keyword evidence="7" id="KW-0808">Transferase</keyword>
<keyword evidence="8 16" id="KW-0812">Transmembrane</keyword>
<dbReference type="SUPFAM" id="SSF47384">
    <property type="entry name" value="Homodimeric domain of signal transducing histidine kinase"/>
    <property type="match status" value="1"/>
</dbReference>
<protein>
    <recommendedName>
        <fullName evidence="15">Circadian input-output histidine kinase CikA</fullName>
        <ecNumber evidence="4">2.7.13.3</ecNumber>
    </recommendedName>
</protein>
<dbReference type="InterPro" id="IPR005467">
    <property type="entry name" value="His_kinase_dom"/>
</dbReference>
<dbReference type="FunFam" id="3.30.565.10:FF:000010">
    <property type="entry name" value="Sensor histidine kinase RcsC"/>
    <property type="match status" value="1"/>
</dbReference>
<dbReference type="Proteomes" id="UP000180057">
    <property type="component" value="Unassembled WGS sequence"/>
</dbReference>
<evidence type="ECO:0000256" key="1">
    <source>
        <dbReference type="ARBA" id="ARBA00000085"/>
    </source>
</evidence>
<evidence type="ECO:0000256" key="2">
    <source>
        <dbReference type="ARBA" id="ARBA00004651"/>
    </source>
</evidence>
<keyword evidence="10" id="KW-0418">Kinase</keyword>
<dbReference type="CDD" id="cd06225">
    <property type="entry name" value="HAMP"/>
    <property type="match status" value="1"/>
</dbReference>
<feature type="transmembrane region" description="Helical" evidence="16">
    <location>
        <begin position="12"/>
        <end position="29"/>
    </location>
</feature>
<keyword evidence="20" id="KW-1185">Reference proteome</keyword>
<evidence type="ECO:0000313" key="20">
    <source>
        <dbReference type="Proteomes" id="UP000180057"/>
    </source>
</evidence>
<organism evidence="19 20">
    <name type="scientific">Anaerobacillus alkalidiazotrophicus</name>
    <dbReference type="NCBI Taxonomy" id="472963"/>
    <lineage>
        <taxon>Bacteria</taxon>
        <taxon>Bacillati</taxon>
        <taxon>Bacillota</taxon>
        <taxon>Bacilli</taxon>
        <taxon>Bacillales</taxon>
        <taxon>Bacillaceae</taxon>
        <taxon>Anaerobacillus</taxon>
    </lineage>
</organism>
<evidence type="ECO:0000256" key="3">
    <source>
        <dbReference type="ARBA" id="ARBA00006402"/>
    </source>
</evidence>
<dbReference type="Pfam" id="PF00512">
    <property type="entry name" value="HisKA"/>
    <property type="match status" value="1"/>
</dbReference>
<dbReference type="RefSeq" id="WP_071390687.1">
    <property type="nucleotide sequence ID" value="NZ_MLQS01000028.1"/>
</dbReference>
<dbReference type="Gene3D" id="3.30.565.10">
    <property type="entry name" value="Histidine kinase-like ATPase, C-terminal domain"/>
    <property type="match status" value="1"/>
</dbReference>
<dbReference type="SUPFAM" id="SSF158472">
    <property type="entry name" value="HAMP domain-like"/>
    <property type="match status" value="1"/>
</dbReference>
<evidence type="ECO:0000256" key="8">
    <source>
        <dbReference type="ARBA" id="ARBA00022692"/>
    </source>
</evidence>
<dbReference type="PANTHER" id="PTHR45528">
    <property type="entry name" value="SENSOR HISTIDINE KINASE CPXA"/>
    <property type="match status" value="1"/>
</dbReference>
<dbReference type="InterPro" id="IPR003594">
    <property type="entry name" value="HATPase_dom"/>
</dbReference>
<keyword evidence="6" id="KW-0597">Phosphoprotein</keyword>
<dbReference type="GO" id="GO:0000155">
    <property type="term" value="F:phosphorelay sensor kinase activity"/>
    <property type="evidence" value="ECO:0007669"/>
    <property type="project" value="InterPro"/>
</dbReference>
<keyword evidence="11" id="KW-0067">ATP-binding</keyword>
<dbReference type="InterPro" id="IPR003661">
    <property type="entry name" value="HisK_dim/P_dom"/>
</dbReference>
<feature type="domain" description="Histidine kinase" evidence="17">
    <location>
        <begin position="245"/>
        <end position="462"/>
    </location>
</feature>
<keyword evidence="12 16" id="KW-1133">Transmembrane helix</keyword>
<name>A0A1S2M1S2_9BACI</name>
<comment type="subcellular location">
    <subcellularLocation>
        <location evidence="2">Cell membrane</location>
        <topology evidence="2">Multi-pass membrane protein</topology>
    </subcellularLocation>
</comment>
<evidence type="ECO:0000256" key="7">
    <source>
        <dbReference type="ARBA" id="ARBA00022679"/>
    </source>
</evidence>
<evidence type="ECO:0000256" key="6">
    <source>
        <dbReference type="ARBA" id="ARBA00022553"/>
    </source>
</evidence>
<evidence type="ECO:0000256" key="11">
    <source>
        <dbReference type="ARBA" id="ARBA00022840"/>
    </source>
</evidence>
<evidence type="ECO:0000256" key="5">
    <source>
        <dbReference type="ARBA" id="ARBA00022475"/>
    </source>
</evidence>
<dbReference type="InterPro" id="IPR003660">
    <property type="entry name" value="HAMP_dom"/>
</dbReference>
<keyword evidence="9" id="KW-0547">Nucleotide-binding</keyword>
<dbReference type="Gene3D" id="3.30.450.20">
    <property type="entry name" value="PAS domain"/>
    <property type="match status" value="1"/>
</dbReference>
<dbReference type="GO" id="GO:0005886">
    <property type="term" value="C:plasma membrane"/>
    <property type="evidence" value="ECO:0007669"/>
    <property type="project" value="UniProtKB-SubCell"/>
</dbReference>
<feature type="transmembrane region" description="Helical" evidence="16">
    <location>
        <begin position="164"/>
        <end position="183"/>
    </location>
</feature>
<dbReference type="AlphaFoldDB" id="A0A1S2M1S2"/>
<accession>A0A1S2M1S2</accession>
<dbReference type="InterPro" id="IPR050398">
    <property type="entry name" value="HssS/ArlS-like"/>
</dbReference>
<dbReference type="SMART" id="SM00388">
    <property type="entry name" value="HisKA"/>
    <property type="match status" value="1"/>
</dbReference>
<dbReference type="SMART" id="SM00304">
    <property type="entry name" value="HAMP"/>
    <property type="match status" value="1"/>
</dbReference>
<dbReference type="PROSITE" id="PS50885">
    <property type="entry name" value="HAMP"/>
    <property type="match status" value="1"/>
</dbReference>
<dbReference type="PROSITE" id="PS50109">
    <property type="entry name" value="HIS_KIN"/>
    <property type="match status" value="1"/>
</dbReference>
<evidence type="ECO:0000256" key="14">
    <source>
        <dbReference type="ARBA" id="ARBA00023136"/>
    </source>
</evidence>
<dbReference type="STRING" id="472963.BKP45_15925"/>
<dbReference type="Gene3D" id="1.10.8.500">
    <property type="entry name" value="HAMP domain in histidine kinase"/>
    <property type="match status" value="1"/>
</dbReference>
<evidence type="ECO:0000256" key="12">
    <source>
        <dbReference type="ARBA" id="ARBA00022989"/>
    </source>
</evidence>
<dbReference type="SMART" id="SM00387">
    <property type="entry name" value="HATPase_c"/>
    <property type="match status" value="1"/>
</dbReference>
<dbReference type="FunFam" id="1.10.287.130:FF:000001">
    <property type="entry name" value="Two-component sensor histidine kinase"/>
    <property type="match status" value="1"/>
</dbReference>
<evidence type="ECO:0000259" key="17">
    <source>
        <dbReference type="PROSITE" id="PS50109"/>
    </source>
</evidence>
<feature type="domain" description="HAMP" evidence="18">
    <location>
        <begin position="185"/>
        <end position="237"/>
    </location>
</feature>
<evidence type="ECO:0000313" key="19">
    <source>
        <dbReference type="EMBL" id="OIJ18681.1"/>
    </source>
</evidence>
<comment type="similarity">
    <text evidence="3">In the N-terminal section; belongs to the phytochrome family.</text>
</comment>
<keyword evidence="5" id="KW-1003">Cell membrane</keyword>
<comment type="catalytic activity">
    <reaction evidence="1">
        <text>ATP + protein L-histidine = ADP + protein N-phospho-L-histidine.</text>
        <dbReference type="EC" id="2.7.13.3"/>
    </reaction>
</comment>
<gene>
    <name evidence="19" type="ORF">BKP45_15925</name>
</gene>
<dbReference type="EMBL" id="MLQS01000028">
    <property type="protein sequence ID" value="OIJ18681.1"/>
    <property type="molecule type" value="Genomic_DNA"/>
</dbReference>
<dbReference type="GO" id="GO:0005524">
    <property type="term" value="F:ATP binding"/>
    <property type="evidence" value="ECO:0007669"/>
    <property type="project" value="UniProtKB-KW"/>
</dbReference>
<evidence type="ECO:0000256" key="4">
    <source>
        <dbReference type="ARBA" id="ARBA00012438"/>
    </source>
</evidence>
<dbReference type="PANTHER" id="PTHR45528:SF1">
    <property type="entry name" value="SENSOR HISTIDINE KINASE CPXA"/>
    <property type="match status" value="1"/>
</dbReference>
<evidence type="ECO:0000256" key="9">
    <source>
        <dbReference type="ARBA" id="ARBA00022741"/>
    </source>
</evidence>
<comment type="caution">
    <text evidence="19">The sequence shown here is derived from an EMBL/GenBank/DDBJ whole genome shotgun (WGS) entry which is preliminary data.</text>
</comment>
<dbReference type="InterPro" id="IPR036890">
    <property type="entry name" value="HATPase_C_sf"/>
</dbReference>
<dbReference type="InterPro" id="IPR004358">
    <property type="entry name" value="Sig_transdc_His_kin-like_C"/>
</dbReference>